<sequence length="118" mass="12978">MDVASEEGDKEKPPPKKRAVTTCEAVPTRANSEVREMLTMLSDSVKHINDRLTQFHSAIAAMEERTNQRFCKIEAYLNDTVVPAFDPKAPPAVMQRTTSDGVSTLNNAPQSKQDGCAN</sequence>
<evidence type="ECO:0000313" key="1">
    <source>
        <dbReference type="EMBL" id="KAH6947293.1"/>
    </source>
</evidence>
<proteinExistence type="predicted"/>
<name>A0ACB7TJP9_HYAAI</name>
<reference evidence="1" key="1">
    <citation type="submission" date="2020-05" db="EMBL/GenBank/DDBJ databases">
        <title>Large-scale comparative analyses of tick genomes elucidate their genetic diversity and vector capacities.</title>
        <authorList>
            <person name="Jia N."/>
            <person name="Wang J."/>
            <person name="Shi W."/>
            <person name="Du L."/>
            <person name="Sun Y."/>
            <person name="Zhan W."/>
            <person name="Jiang J."/>
            <person name="Wang Q."/>
            <person name="Zhang B."/>
            <person name="Ji P."/>
            <person name="Sakyi L.B."/>
            <person name="Cui X."/>
            <person name="Yuan T."/>
            <person name="Jiang B."/>
            <person name="Yang W."/>
            <person name="Lam T.T.-Y."/>
            <person name="Chang Q."/>
            <person name="Ding S."/>
            <person name="Wang X."/>
            <person name="Zhu J."/>
            <person name="Ruan X."/>
            <person name="Zhao L."/>
            <person name="Wei J."/>
            <person name="Que T."/>
            <person name="Du C."/>
            <person name="Cheng J."/>
            <person name="Dai P."/>
            <person name="Han X."/>
            <person name="Huang E."/>
            <person name="Gao Y."/>
            <person name="Liu J."/>
            <person name="Shao H."/>
            <person name="Ye R."/>
            <person name="Li L."/>
            <person name="Wei W."/>
            <person name="Wang X."/>
            <person name="Wang C."/>
            <person name="Yang T."/>
            <person name="Huo Q."/>
            <person name="Li W."/>
            <person name="Guo W."/>
            <person name="Chen H."/>
            <person name="Zhou L."/>
            <person name="Ni X."/>
            <person name="Tian J."/>
            <person name="Zhou Y."/>
            <person name="Sheng Y."/>
            <person name="Liu T."/>
            <person name="Pan Y."/>
            <person name="Xia L."/>
            <person name="Li J."/>
            <person name="Zhao F."/>
            <person name="Cao W."/>
        </authorList>
    </citation>
    <scope>NUCLEOTIDE SEQUENCE</scope>
    <source>
        <strain evidence="1">Hyas-2018</strain>
    </source>
</reference>
<accession>A0ACB7TJP9</accession>
<gene>
    <name evidence="1" type="ORF">HPB50_018201</name>
</gene>
<dbReference type="Proteomes" id="UP000821845">
    <property type="component" value="Chromosome 1"/>
</dbReference>
<organism evidence="1 2">
    <name type="scientific">Hyalomma asiaticum</name>
    <name type="common">Tick</name>
    <dbReference type="NCBI Taxonomy" id="266040"/>
    <lineage>
        <taxon>Eukaryota</taxon>
        <taxon>Metazoa</taxon>
        <taxon>Ecdysozoa</taxon>
        <taxon>Arthropoda</taxon>
        <taxon>Chelicerata</taxon>
        <taxon>Arachnida</taxon>
        <taxon>Acari</taxon>
        <taxon>Parasitiformes</taxon>
        <taxon>Ixodida</taxon>
        <taxon>Ixodoidea</taxon>
        <taxon>Ixodidae</taxon>
        <taxon>Hyalomminae</taxon>
        <taxon>Hyalomma</taxon>
    </lineage>
</organism>
<evidence type="ECO:0000313" key="2">
    <source>
        <dbReference type="Proteomes" id="UP000821845"/>
    </source>
</evidence>
<dbReference type="EMBL" id="CM023481">
    <property type="protein sequence ID" value="KAH6947293.1"/>
    <property type="molecule type" value="Genomic_DNA"/>
</dbReference>
<protein>
    <submittedName>
        <fullName evidence="1">Uncharacterized protein</fullName>
    </submittedName>
</protein>
<comment type="caution">
    <text evidence="1">The sequence shown here is derived from an EMBL/GenBank/DDBJ whole genome shotgun (WGS) entry which is preliminary data.</text>
</comment>
<keyword evidence="2" id="KW-1185">Reference proteome</keyword>